<evidence type="ECO:0000313" key="4">
    <source>
        <dbReference type="Proteomes" id="UP001431634"/>
    </source>
</evidence>
<dbReference type="SUPFAM" id="SSF53756">
    <property type="entry name" value="UDP-Glycosyltransferase/glycogen phosphorylase"/>
    <property type="match status" value="1"/>
</dbReference>
<dbReference type="Gene3D" id="3.90.550.10">
    <property type="entry name" value="Spore Coat Polysaccharide Biosynthesis Protein SpsA, Chain A"/>
    <property type="match status" value="1"/>
</dbReference>
<dbReference type="PANTHER" id="PTHR43179:SF7">
    <property type="entry name" value="RHAMNOSYLTRANSFERASE WBBL"/>
    <property type="match status" value="1"/>
</dbReference>
<dbReference type="PANTHER" id="PTHR43179">
    <property type="entry name" value="RHAMNOSYLTRANSFERASE WBBL"/>
    <property type="match status" value="1"/>
</dbReference>
<reference evidence="3" key="1">
    <citation type="submission" date="2023-05" db="EMBL/GenBank/DDBJ databases">
        <title>Whole genome sequence of Commensalibacter sp.</title>
        <authorList>
            <person name="Charoenyingcharoen P."/>
            <person name="Yukphan P."/>
        </authorList>
    </citation>
    <scope>NUCLEOTIDE SEQUENCE</scope>
    <source>
        <strain evidence="3">TBRC 16381</strain>
    </source>
</reference>
<dbReference type="Pfam" id="PF13692">
    <property type="entry name" value="Glyco_trans_1_4"/>
    <property type="match status" value="1"/>
</dbReference>
<dbReference type="RefSeq" id="WP_281446989.1">
    <property type="nucleotide sequence ID" value="NZ_JASBAO010000001.1"/>
</dbReference>
<accession>A0ABT6PYB2</accession>
<name>A0ABT6PYB2_9PROT</name>
<keyword evidence="3" id="KW-0808">Transferase</keyword>
<evidence type="ECO:0000313" key="3">
    <source>
        <dbReference type="EMBL" id="MDI2089814.1"/>
    </source>
</evidence>
<feature type="region of interest" description="Disordered" evidence="1">
    <location>
        <begin position="361"/>
        <end position="381"/>
    </location>
</feature>
<sequence length="1766" mass="206444">MPDKKKSLPKWIEFDEQWYRSRYVAIIPMIEDVYGGDIYNFYQNRGCKIGHSPNMYFDEKWYLLTYPNVAQLVKEGDFKSGFDHYCQEGYKNNSPHWLFSEKLYCDRYAERNERFASYKNGYDHYLYEGDYYLYSGSPFFNPNLYLSQQNNFEEALEEGAFHSYLKELLQGKAPLWVSWYFDEKWYLETYPQVKSLIKQRLYLNGLHHYLANDTPTAFSPLAGFSEEFYNTSYTDVASAVNANSDFLNGYYHFILHGYKEGRQPNSQFDIGAYALQDEVKKAIESGLYQDAFEYWSAIQHTDLVQKYESYMRKDAGDTESVEDVTSAATVLINEENVKEREVIKNEGTDLVDSKEILQSEDLQREQTIQSADSKVESKDEQADLNGDIIVDEEDDRSLYVPNDPTINDVEFTRSKVELLKDRPLSVKDDHFIDTQDDQNIEEDQINEQKETTVSLTPWKIFDEDWYIRKYTDVTSKMKALELDSVEEYYFSFGCHEGHSPNPFFDEKWYLNTYPDVKLLVEKHQYKSGFDHYCKQGYRDYSPHWLFSESFYKKKYSSLTDEVLFQHGFVNGYDHYLRAGDLEGLSGSLFFDPNFFIGHYSGPISQGVGSYSYYLKHIDAIDPLTQTSWYFNPQWYVQQYSDVKEEVQAKKFVNPLHHYLTNERPFEYAPSMWFDENFYAAEYHDALKHERLSETYRNGYDHFIHEGIELLWMPSPFVDLAAYSLRKEVQQDIKTGLYPNSYVHWLAHHQDADHIDEVISQEKQEYVIVDDIPEDTYHCQGAIWAQFDEDWYVRRYPDTNEKMEICGLEDVQQYYEQVGAFLGHSPNAYFDETWYVQFYTDVQKAIKRGAFKTGFEHYCKVGYKKHRPHWLFSEQYYLQQNPNFAYEIKSSDTFINAYDHYLKKGDALRRSGSLYFDPLVYERVCYGQGKVEKTFFPYRNYLLNITDADRDAEISLYFDPAWYIAEYPEVMGLIKQGDVVCALHHYLTNDSPTLFNPSPWFSERFYVKANPDLAEAISDSIDATFRNGYQHFLLHGCFECRQPHADIDLKTYFLSGHVREDIENRLYRDAFAHWVFNKRLEQWLEKQPEDSHYRLSDKTIQSREYFRKKARYMLPTVAHQKLDFSYEGKPEISVIMLLRNQLPVSLTALASLRANYAGKIQLLIGDNHSSDDTRYIQNSLIGAQILRFAYNIGYGKACNYLLEHVQAPITIFLNNDIYLYPKAIETLCQYLLSAADIGAVGGKIIHPDGNLQEAGSIIWRDGTTTGYMRGDDPLRPEANFVRSVDYCSTAMMAVKTILLQQLKGFSPVYYPAYFEDTDLCVRILKAGYRVIYHPDAVVEHMEYASSDPIVSSGLIRRNHQKFVKEHSDFLRFQHPRHSDNIIIARERVDREKRILFIEDRVPLKRLGSGYVRSNDIVHQMAKLGYKVTVYPINSYYAHLYQIYSDLPETVEVLFDRTIDDIRAFFLERAGYYDIVWIGRTHNLHRILPMMGEANRYLPQDCLVLDTEVIAAPRTQLRANILGLEMNETLEDALTVELSCARHCQTIITVNKIDQEYAKQAGFDNVNILGHMMSVRATPKNWGERNGLLFVGALHDDLSPNFDSLQWFMSAVLPILVEKMEEAFFITIAGYVHPSVDMSVFAKYPQVKLLGPVEDLTHLYNDHRVYIAPTRFAGGIPYKLHEAASFGIPIVAAELLVNQLGWKDDQDILAGSIDNPEFFASQIIRLYQEQKLWDKIRSHALSRIEKECNEHQFRTNLQNILTNVTSHK</sequence>
<dbReference type="SUPFAM" id="SSF53448">
    <property type="entry name" value="Nucleotide-diphospho-sugar transferases"/>
    <property type="match status" value="1"/>
</dbReference>
<dbReference type="EMBL" id="JASBAO010000001">
    <property type="protein sequence ID" value="MDI2089814.1"/>
    <property type="molecule type" value="Genomic_DNA"/>
</dbReference>
<evidence type="ECO:0000256" key="1">
    <source>
        <dbReference type="SAM" id="MobiDB-lite"/>
    </source>
</evidence>
<dbReference type="EC" id="2.4.-.-" evidence="3"/>
<evidence type="ECO:0000259" key="2">
    <source>
        <dbReference type="Pfam" id="PF00535"/>
    </source>
</evidence>
<proteinExistence type="predicted"/>
<dbReference type="Pfam" id="PF00535">
    <property type="entry name" value="Glycos_transf_2"/>
    <property type="match status" value="1"/>
</dbReference>
<keyword evidence="4" id="KW-1185">Reference proteome</keyword>
<dbReference type="Gene3D" id="3.40.50.2000">
    <property type="entry name" value="Glycogen Phosphorylase B"/>
    <property type="match status" value="1"/>
</dbReference>
<dbReference type="Proteomes" id="UP001431634">
    <property type="component" value="Unassembled WGS sequence"/>
</dbReference>
<dbReference type="GO" id="GO:0016757">
    <property type="term" value="F:glycosyltransferase activity"/>
    <property type="evidence" value="ECO:0007669"/>
    <property type="project" value="UniProtKB-KW"/>
</dbReference>
<keyword evidence="3" id="KW-0328">Glycosyltransferase</keyword>
<gene>
    <name evidence="3" type="ORF">QJV27_00230</name>
</gene>
<dbReference type="InterPro" id="IPR001173">
    <property type="entry name" value="Glyco_trans_2-like"/>
</dbReference>
<dbReference type="InterPro" id="IPR029044">
    <property type="entry name" value="Nucleotide-diphossugar_trans"/>
</dbReference>
<protein>
    <submittedName>
        <fullName evidence="3">Glycosyltransferase</fullName>
        <ecNumber evidence="3">2.4.-.-</ecNumber>
    </submittedName>
</protein>
<feature type="domain" description="Glycosyltransferase 2-like" evidence="2">
    <location>
        <begin position="1132"/>
        <end position="1256"/>
    </location>
</feature>
<organism evidence="3 4">
    <name type="scientific">Commensalibacter oyaizuii</name>
    <dbReference type="NCBI Taxonomy" id="3043873"/>
    <lineage>
        <taxon>Bacteria</taxon>
        <taxon>Pseudomonadati</taxon>
        <taxon>Pseudomonadota</taxon>
        <taxon>Alphaproteobacteria</taxon>
        <taxon>Acetobacterales</taxon>
        <taxon>Acetobacteraceae</taxon>
    </lineage>
</organism>
<comment type="caution">
    <text evidence="3">The sequence shown here is derived from an EMBL/GenBank/DDBJ whole genome shotgun (WGS) entry which is preliminary data.</text>
</comment>